<evidence type="ECO:0000313" key="3">
    <source>
        <dbReference type="EMBL" id="BAD32924.1"/>
    </source>
</evidence>
<organism evidence="3 4">
    <name type="scientific">Oryza sativa subsp. japonica</name>
    <name type="common">Rice</name>
    <dbReference type="NCBI Taxonomy" id="39947"/>
    <lineage>
        <taxon>Eukaryota</taxon>
        <taxon>Viridiplantae</taxon>
        <taxon>Streptophyta</taxon>
        <taxon>Embryophyta</taxon>
        <taxon>Tracheophyta</taxon>
        <taxon>Spermatophyta</taxon>
        <taxon>Magnoliopsida</taxon>
        <taxon>Liliopsida</taxon>
        <taxon>Poales</taxon>
        <taxon>Poaceae</taxon>
        <taxon>BOP clade</taxon>
        <taxon>Oryzoideae</taxon>
        <taxon>Oryzeae</taxon>
        <taxon>Oryzinae</taxon>
        <taxon>Oryza</taxon>
        <taxon>Oryza sativa</taxon>
    </lineage>
</organism>
<evidence type="ECO:0000256" key="1">
    <source>
        <dbReference type="SAM" id="MobiDB-lite"/>
    </source>
</evidence>
<protein>
    <submittedName>
        <fullName evidence="3">Uncharacterized protein</fullName>
    </submittedName>
</protein>
<sequence>MERVSLPPPFNFPTSTVPACHTMVMMPRQRWRWQREAGGGGSCDEKGRGWWQQRWQATDLMAAYSVVTVPGCHRSSSGRGGGGGEDDDKPWKQWWQ</sequence>
<reference evidence="4" key="4">
    <citation type="journal article" date="2008" name="Nucleic Acids Res.">
        <title>The rice annotation project database (RAP-DB): 2008 update.</title>
        <authorList>
            <consortium name="The rice annotation project (RAP)"/>
        </authorList>
    </citation>
    <scope>GENOME REANNOTATION</scope>
    <source>
        <strain evidence="4">cv. Nipponbare</strain>
    </source>
</reference>
<reference evidence="4" key="3">
    <citation type="journal article" date="2005" name="Nature">
        <title>The map-based sequence of the rice genome.</title>
        <authorList>
            <consortium name="International rice genome sequencing project (IRGSP)"/>
            <person name="Matsumoto T."/>
            <person name="Wu J."/>
            <person name="Kanamori H."/>
            <person name="Katayose Y."/>
            <person name="Fujisawa M."/>
            <person name="Namiki N."/>
            <person name="Mizuno H."/>
            <person name="Yamamoto K."/>
            <person name="Antonio B.A."/>
            <person name="Baba T."/>
            <person name="Sakata K."/>
            <person name="Nagamura Y."/>
            <person name="Aoki H."/>
            <person name="Arikawa K."/>
            <person name="Arita K."/>
            <person name="Bito T."/>
            <person name="Chiden Y."/>
            <person name="Fujitsuka N."/>
            <person name="Fukunaka R."/>
            <person name="Hamada M."/>
            <person name="Harada C."/>
            <person name="Hayashi A."/>
            <person name="Hijishita S."/>
            <person name="Honda M."/>
            <person name="Hosokawa S."/>
            <person name="Ichikawa Y."/>
            <person name="Idonuma A."/>
            <person name="Iijima M."/>
            <person name="Ikeda M."/>
            <person name="Ikeno M."/>
            <person name="Ito K."/>
            <person name="Ito S."/>
            <person name="Ito T."/>
            <person name="Ito Y."/>
            <person name="Ito Y."/>
            <person name="Iwabuchi A."/>
            <person name="Kamiya K."/>
            <person name="Karasawa W."/>
            <person name="Kurita K."/>
            <person name="Katagiri S."/>
            <person name="Kikuta A."/>
            <person name="Kobayashi H."/>
            <person name="Kobayashi N."/>
            <person name="Machita K."/>
            <person name="Maehara T."/>
            <person name="Masukawa M."/>
            <person name="Mizubayashi T."/>
            <person name="Mukai Y."/>
            <person name="Nagasaki H."/>
            <person name="Nagata Y."/>
            <person name="Naito S."/>
            <person name="Nakashima M."/>
            <person name="Nakama Y."/>
            <person name="Nakamichi Y."/>
            <person name="Nakamura M."/>
            <person name="Meguro A."/>
            <person name="Negishi M."/>
            <person name="Ohta I."/>
            <person name="Ohta T."/>
            <person name="Okamoto M."/>
            <person name="Ono N."/>
            <person name="Saji S."/>
            <person name="Sakaguchi M."/>
            <person name="Sakai K."/>
            <person name="Shibata M."/>
            <person name="Shimokawa T."/>
            <person name="Song J."/>
            <person name="Takazaki Y."/>
            <person name="Terasawa K."/>
            <person name="Tsugane M."/>
            <person name="Tsuji K."/>
            <person name="Ueda S."/>
            <person name="Waki K."/>
            <person name="Yamagata H."/>
            <person name="Yamamoto M."/>
            <person name="Yamamoto S."/>
            <person name="Yamane H."/>
            <person name="Yoshiki S."/>
            <person name="Yoshihara R."/>
            <person name="Yukawa K."/>
            <person name="Zhong H."/>
            <person name="Yano M."/>
            <person name="Yuan Q."/>
            <person name="Ouyang S."/>
            <person name="Liu J."/>
            <person name="Jones K.M."/>
            <person name="Gansberger K."/>
            <person name="Moffat K."/>
            <person name="Hill J."/>
            <person name="Bera J."/>
            <person name="Fadrosh D."/>
            <person name="Jin S."/>
            <person name="Johri S."/>
            <person name="Kim M."/>
            <person name="Overton L."/>
            <person name="Reardon M."/>
            <person name="Tsitrin T."/>
            <person name="Vuong H."/>
            <person name="Weaver B."/>
            <person name="Ciecko A."/>
            <person name="Tallon L."/>
            <person name="Jackson J."/>
            <person name="Pai G."/>
            <person name="Aken S.V."/>
            <person name="Utterback T."/>
            <person name="Reidmuller S."/>
            <person name="Feldblyum T."/>
            <person name="Hsiao J."/>
            <person name="Zismann V."/>
            <person name="Iobst S."/>
            <person name="de Vazeille A.R."/>
            <person name="Buell C.R."/>
            <person name="Ying K."/>
            <person name="Li Y."/>
            <person name="Lu T."/>
            <person name="Huang Y."/>
            <person name="Zhao Q."/>
            <person name="Feng Q."/>
            <person name="Zhang L."/>
            <person name="Zhu J."/>
            <person name="Weng Q."/>
            <person name="Mu J."/>
            <person name="Lu Y."/>
            <person name="Fan D."/>
            <person name="Liu Y."/>
            <person name="Guan J."/>
            <person name="Zhang Y."/>
            <person name="Yu S."/>
            <person name="Liu X."/>
            <person name="Zhang Y."/>
            <person name="Hong G."/>
            <person name="Han B."/>
            <person name="Choisne N."/>
            <person name="Demange N."/>
            <person name="Orjeda G."/>
            <person name="Samain S."/>
            <person name="Cattolico L."/>
            <person name="Pelletier E."/>
            <person name="Couloux A."/>
            <person name="Segurens B."/>
            <person name="Wincker P."/>
            <person name="D'Hont A."/>
            <person name="Scarpelli C."/>
            <person name="Weissenbach J."/>
            <person name="Salanoubat M."/>
            <person name="Quetier F."/>
            <person name="Yu Y."/>
            <person name="Kim H.R."/>
            <person name="Rambo T."/>
            <person name="Currie J."/>
            <person name="Collura K."/>
            <person name="Luo M."/>
            <person name="Yang T."/>
            <person name="Ammiraju J.S.S."/>
            <person name="Engler F."/>
            <person name="Soderlund C."/>
            <person name="Wing R.A."/>
            <person name="Palmer L.E."/>
            <person name="de la Bastide M."/>
            <person name="Spiegel L."/>
            <person name="Nascimento L."/>
            <person name="Zutavern T."/>
            <person name="O'Shaughnessy A."/>
            <person name="Dike S."/>
            <person name="Dedhia N."/>
            <person name="Preston R."/>
            <person name="Balija V."/>
            <person name="McCombie W.R."/>
            <person name="Chow T."/>
            <person name="Chen H."/>
            <person name="Chung M."/>
            <person name="Chen C."/>
            <person name="Shaw J."/>
            <person name="Wu H."/>
            <person name="Hsiao K."/>
            <person name="Chao Y."/>
            <person name="Chu M."/>
            <person name="Cheng C."/>
            <person name="Hour A."/>
            <person name="Lee P."/>
            <person name="Lin S."/>
            <person name="Lin Y."/>
            <person name="Liou J."/>
            <person name="Liu S."/>
            <person name="Hsing Y."/>
            <person name="Raghuvanshi S."/>
            <person name="Mohanty A."/>
            <person name="Bharti A.K."/>
            <person name="Gaur A."/>
            <person name="Gupta V."/>
            <person name="Kumar D."/>
            <person name="Ravi V."/>
            <person name="Vij S."/>
            <person name="Kapur A."/>
            <person name="Khurana P."/>
            <person name="Khurana P."/>
            <person name="Khurana J.P."/>
            <person name="Tyagi A.K."/>
            <person name="Gaikwad K."/>
            <person name="Singh A."/>
            <person name="Dalal V."/>
            <person name="Srivastava S."/>
            <person name="Dixit A."/>
            <person name="Pal A.K."/>
            <person name="Ghazi I.A."/>
            <person name="Yadav M."/>
            <person name="Pandit A."/>
            <person name="Bhargava A."/>
            <person name="Sureshbabu K."/>
            <person name="Batra K."/>
            <person name="Sharma T.R."/>
            <person name="Mohapatra T."/>
            <person name="Singh N.K."/>
            <person name="Messing J."/>
            <person name="Nelson A.B."/>
            <person name="Fuks G."/>
            <person name="Kavchok S."/>
            <person name="Keizer G."/>
            <person name="Linton E."/>
            <person name="Llaca V."/>
            <person name="Song R."/>
            <person name="Tanyolac B."/>
            <person name="Young S."/>
            <person name="Ho-Il K."/>
            <person name="Hahn J.H."/>
            <person name="Sangsakoo G."/>
            <person name="Vanavichit A."/>
            <person name="de Mattos Luiz.A.T."/>
            <person name="Zimmer P.D."/>
            <person name="Malone G."/>
            <person name="Dellagostin O."/>
            <person name="de Oliveira A.C."/>
            <person name="Bevan M."/>
            <person name="Bancroft I."/>
            <person name="Minx P."/>
            <person name="Cordum H."/>
            <person name="Wilson R."/>
            <person name="Cheng Z."/>
            <person name="Jin W."/>
            <person name="Jiang J."/>
            <person name="Leong S.A."/>
            <person name="Iwama H."/>
            <person name="Gojobori T."/>
            <person name="Itoh T."/>
            <person name="Niimura Y."/>
            <person name="Fujii Y."/>
            <person name="Habara T."/>
            <person name="Sakai H."/>
            <person name="Sato Y."/>
            <person name="Wilson G."/>
            <person name="Kumar K."/>
            <person name="McCouch S."/>
            <person name="Juretic N."/>
            <person name="Hoen D."/>
            <person name="Wright S."/>
            <person name="Bruskiewich R."/>
            <person name="Bureau T."/>
            <person name="Miyao A."/>
            <person name="Hirochika H."/>
            <person name="Nishikawa T."/>
            <person name="Kadowaki K."/>
            <person name="Sugiura M."/>
            <person name="Burr B."/>
            <person name="Sasaki T."/>
        </authorList>
    </citation>
    <scope>NUCLEOTIDE SEQUENCE [LARGE SCALE GENOMIC DNA]</scope>
    <source>
        <strain evidence="4">cv. Nipponbare</strain>
    </source>
</reference>
<name>Q69X77_ORYSJ</name>
<proteinExistence type="predicted"/>
<dbReference type="EMBL" id="AP003617">
    <property type="protein sequence ID" value="BAD32852.1"/>
    <property type="molecule type" value="Genomic_DNA"/>
</dbReference>
<dbReference type="Proteomes" id="UP000000763">
    <property type="component" value="Chromosome 6"/>
</dbReference>
<reference evidence="2" key="1">
    <citation type="submission" date="2001-05" db="EMBL/GenBank/DDBJ databases">
        <title>Oryza sativa nipponbare(GA3) genomic DNA, chromosome 6, PAC clone:P0502H06.</title>
        <authorList>
            <person name="Sasaki T."/>
            <person name="Matsumoto T."/>
            <person name="Yamamoto K."/>
        </authorList>
    </citation>
    <scope>NUCLEOTIDE SEQUENCE</scope>
</reference>
<dbReference type="EMBL" id="AP003622">
    <property type="protein sequence ID" value="BAD32924.1"/>
    <property type="molecule type" value="Genomic_DNA"/>
</dbReference>
<reference evidence="3" key="2">
    <citation type="submission" date="2001-05" db="EMBL/GenBank/DDBJ databases">
        <title>Oryza sativa nipponbare(GA3) genomic DNA, chromosome 6, PAC clone:P0633E08.</title>
        <authorList>
            <person name="Sasaki T."/>
            <person name="Matsumoto T."/>
            <person name="Yamamoto K."/>
        </authorList>
    </citation>
    <scope>NUCLEOTIDE SEQUENCE</scope>
</reference>
<evidence type="ECO:0000313" key="2">
    <source>
        <dbReference type="EMBL" id="BAD32852.1"/>
    </source>
</evidence>
<accession>Q69X77</accession>
<gene>
    <name evidence="2" type="ORF">P0502H06.7</name>
    <name evidence="3" type="ORF">P0633E08.37</name>
</gene>
<dbReference type="AlphaFoldDB" id="Q69X77"/>
<feature type="region of interest" description="Disordered" evidence="1">
    <location>
        <begin position="72"/>
        <end position="96"/>
    </location>
</feature>
<evidence type="ECO:0000313" key="4">
    <source>
        <dbReference type="Proteomes" id="UP000000763"/>
    </source>
</evidence>